<evidence type="ECO:0000256" key="1">
    <source>
        <dbReference type="SAM" id="MobiDB-lite"/>
    </source>
</evidence>
<dbReference type="PROSITE" id="PS00636">
    <property type="entry name" value="DNAJ_1"/>
    <property type="match status" value="1"/>
</dbReference>
<dbReference type="Proteomes" id="UP001146120">
    <property type="component" value="Unassembled WGS sequence"/>
</dbReference>
<dbReference type="InterPro" id="IPR018253">
    <property type="entry name" value="DnaJ_domain_CS"/>
</dbReference>
<dbReference type="SUPFAM" id="SSF46565">
    <property type="entry name" value="Chaperone J-domain"/>
    <property type="match status" value="1"/>
</dbReference>
<reference evidence="3" key="2">
    <citation type="journal article" date="2023" name="Microbiol Resour">
        <title>Decontamination and Annotation of the Draft Genome Sequence of the Oomycete Lagenidium giganteum ARSEF 373.</title>
        <authorList>
            <person name="Morgan W.R."/>
            <person name="Tartar A."/>
        </authorList>
    </citation>
    <scope>NUCLEOTIDE SEQUENCE</scope>
    <source>
        <strain evidence="3">ARSEF 373</strain>
    </source>
</reference>
<dbReference type="PANTHER" id="PTHR44240">
    <property type="entry name" value="DNAJ DOMAIN (PROKARYOTIC HEAT SHOCK PROTEIN)-RELATED"/>
    <property type="match status" value="1"/>
</dbReference>
<feature type="region of interest" description="Disordered" evidence="1">
    <location>
        <begin position="105"/>
        <end position="134"/>
    </location>
</feature>
<dbReference type="Gene3D" id="1.10.287.110">
    <property type="entry name" value="DnaJ domain"/>
    <property type="match status" value="1"/>
</dbReference>
<gene>
    <name evidence="3" type="ORF">N0F65_005395</name>
</gene>
<feature type="region of interest" description="Disordered" evidence="1">
    <location>
        <begin position="366"/>
        <end position="393"/>
    </location>
</feature>
<organism evidence="3 4">
    <name type="scientific">Lagenidium giganteum</name>
    <dbReference type="NCBI Taxonomy" id="4803"/>
    <lineage>
        <taxon>Eukaryota</taxon>
        <taxon>Sar</taxon>
        <taxon>Stramenopiles</taxon>
        <taxon>Oomycota</taxon>
        <taxon>Peronosporomycetes</taxon>
        <taxon>Pythiales</taxon>
        <taxon>Pythiaceae</taxon>
    </lineage>
</organism>
<proteinExistence type="predicted"/>
<dbReference type="CDD" id="cd06257">
    <property type="entry name" value="DnaJ"/>
    <property type="match status" value="1"/>
</dbReference>
<reference evidence="3" key="1">
    <citation type="submission" date="2022-11" db="EMBL/GenBank/DDBJ databases">
        <authorList>
            <person name="Morgan W.R."/>
            <person name="Tartar A."/>
        </authorList>
    </citation>
    <scope>NUCLEOTIDE SEQUENCE</scope>
    <source>
        <strain evidence="3">ARSEF 373</strain>
    </source>
</reference>
<dbReference type="SMART" id="SM00271">
    <property type="entry name" value="DnaJ"/>
    <property type="match status" value="1"/>
</dbReference>
<feature type="region of interest" description="Disordered" evidence="1">
    <location>
        <begin position="1"/>
        <end position="44"/>
    </location>
</feature>
<evidence type="ECO:0000259" key="2">
    <source>
        <dbReference type="PROSITE" id="PS50076"/>
    </source>
</evidence>
<feature type="compositionally biased region" description="Basic and acidic residues" evidence="1">
    <location>
        <begin position="35"/>
        <end position="44"/>
    </location>
</feature>
<protein>
    <recommendedName>
        <fullName evidence="2">J domain-containing protein</fullName>
    </recommendedName>
</protein>
<dbReference type="PANTHER" id="PTHR44240:SF10">
    <property type="entry name" value="J DOMAIN-CONTAINING PROTEIN"/>
    <property type="match status" value="1"/>
</dbReference>
<dbReference type="InterPro" id="IPR052276">
    <property type="entry name" value="Diphthamide-biosynth_chaperone"/>
</dbReference>
<keyword evidence="4" id="KW-1185">Reference proteome</keyword>
<feature type="compositionally biased region" description="Low complexity" evidence="1">
    <location>
        <begin position="115"/>
        <end position="128"/>
    </location>
</feature>
<feature type="compositionally biased region" description="Low complexity" evidence="1">
    <location>
        <begin position="366"/>
        <end position="378"/>
    </location>
</feature>
<comment type="caution">
    <text evidence="3">The sequence shown here is derived from an EMBL/GenBank/DDBJ whole genome shotgun (WGS) entry which is preliminary data.</text>
</comment>
<feature type="domain" description="J" evidence="2">
    <location>
        <begin position="137"/>
        <end position="222"/>
    </location>
</feature>
<feature type="region of interest" description="Disordered" evidence="1">
    <location>
        <begin position="843"/>
        <end position="870"/>
    </location>
</feature>
<feature type="compositionally biased region" description="Polar residues" evidence="1">
    <location>
        <begin position="21"/>
        <end position="33"/>
    </location>
</feature>
<evidence type="ECO:0000313" key="3">
    <source>
        <dbReference type="EMBL" id="DAZ99523.1"/>
    </source>
</evidence>
<evidence type="ECO:0000313" key="4">
    <source>
        <dbReference type="Proteomes" id="UP001146120"/>
    </source>
</evidence>
<accession>A0AAV2Z1Q9</accession>
<feature type="region of interest" description="Disordered" evidence="1">
    <location>
        <begin position="536"/>
        <end position="576"/>
    </location>
</feature>
<dbReference type="Pfam" id="PF00226">
    <property type="entry name" value="DnaJ"/>
    <property type="match status" value="1"/>
</dbReference>
<sequence length="870" mass="97008">MKEEDAMPNAVPSTPPRRTGATASSDGHAQGTPTPERKRRDADARRTALLAKISECEQRGAISASDAMTLRNQVFDSTSGQWKAVQVRLNELMLSWNPYQDWSADERTRSTANATSPTSQPRSPRTPRGATSAPKQDFYELLQIKYRANVTAADIKRQFRQLALLLHPDKQQQQRATSNDAAAADEQQDVPVMPDSTQFARLRLAYETLSDPARRAAYDAQLANQQHPGAADPLVHGVAVGTQATLEASTDFASLEWMARVKHKMDVMDRIAEWATILGIHAPDLRFETGEACRGLACGKIVTMDRDLECYGSPRRRVYVCLLHKYIHACDALCTSHDGDAERDRKVCAMRAYWLVQNWIFDQLNPTSTATTTPPTNNEAGQEESKSEDASTVEIKAESPSAPLAAPCELVAAEIHLGDHRTQFSLARAEECQRSTCSQRFQFLEEGIYVCRRHGTAHVCTYEQCNRTHLQHGRFVCWVSGHIYGRKSEDVGTGTRTRRVLYTNSHGDESTIEMEVPVLLPLGSTTAYLLDNAKPHNSDVSSLSPPHPQTKTSSESTKLKRSQSLADDELDPPENVVPRSKRIKLEQQRMSSHRARLSAQLEQHEATSYYVYVRVPSIVASLPRVALELQDQRVGEDGSGASETKGLLPVLVRAKDTVNLLKYWLEELTEQQLSIWDQQLYWGDTLVGEEEHAMTLAEHGIHAGCILELRLHDDCPLQMADWTGNRTAGASLPTEYNTVQISKEAEEDLEDLQEEWENVGKIEEQAFQQRRLEHKRTKLERTGALHHVEVLKLENGAVPQLVDVLPQHRQQLADAAARDRRPAKQLLKVELDAAVDRETAALRSVAANAQPVGSSRTRPTEKSSASSTNK</sequence>
<dbReference type="InterPro" id="IPR001623">
    <property type="entry name" value="DnaJ_domain"/>
</dbReference>
<dbReference type="InterPro" id="IPR036869">
    <property type="entry name" value="J_dom_sf"/>
</dbReference>
<feature type="compositionally biased region" description="Polar residues" evidence="1">
    <location>
        <begin position="538"/>
        <end position="556"/>
    </location>
</feature>
<dbReference type="EMBL" id="DAKRPA010000081">
    <property type="protein sequence ID" value="DAZ99523.1"/>
    <property type="molecule type" value="Genomic_DNA"/>
</dbReference>
<dbReference type="AlphaFoldDB" id="A0AAV2Z1Q9"/>
<feature type="compositionally biased region" description="Polar residues" evidence="1">
    <location>
        <begin position="851"/>
        <end position="870"/>
    </location>
</feature>
<dbReference type="PROSITE" id="PS50076">
    <property type="entry name" value="DNAJ_2"/>
    <property type="match status" value="1"/>
</dbReference>
<name>A0AAV2Z1Q9_9STRA</name>